<evidence type="ECO:0000256" key="2">
    <source>
        <dbReference type="ARBA" id="ARBA00023125"/>
    </source>
</evidence>
<comment type="caution">
    <text evidence="5">The sequence shown here is derived from an EMBL/GenBank/DDBJ whole genome shotgun (WGS) entry which is preliminary data.</text>
</comment>
<keyword evidence="6" id="KW-1185">Reference proteome</keyword>
<dbReference type="InterPro" id="IPR010998">
    <property type="entry name" value="Integrase_recombinase_N"/>
</dbReference>
<evidence type="ECO:0000256" key="3">
    <source>
        <dbReference type="ARBA" id="ARBA00023172"/>
    </source>
</evidence>
<dbReference type="PROSITE" id="PS51898">
    <property type="entry name" value="TYR_RECOMBINASE"/>
    <property type="match status" value="1"/>
</dbReference>
<dbReference type="RefSeq" id="WP_377862583.1">
    <property type="nucleotide sequence ID" value="NZ_JBHLZU010000037.1"/>
</dbReference>
<evidence type="ECO:0000313" key="6">
    <source>
        <dbReference type="Proteomes" id="UP001589693"/>
    </source>
</evidence>
<name>A0ABV6A976_9PSEU</name>
<evidence type="ECO:0000313" key="5">
    <source>
        <dbReference type="EMBL" id="MFB9909671.1"/>
    </source>
</evidence>
<dbReference type="SUPFAM" id="SSF56349">
    <property type="entry name" value="DNA breaking-rejoining enzymes"/>
    <property type="match status" value="1"/>
</dbReference>
<dbReference type="Proteomes" id="UP001589693">
    <property type="component" value="Unassembled WGS sequence"/>
</dbReference>
<dbReference type="Pfam" id="PF00589">
    <property type="entry name" value="Phage_integrase"/>
    <property type="match status" value="1"/>
</dbReference>
<keyword evidence="3" id="KW-0233">DNA recombination</keyword>
<dbReference type="InterPro" id="IPR002104">
    <property type="entry name" value="Integrase_catalytic"/>
</dbReference>
<dbReference type="InterPro" id="IPR050090">
    <property type="entry name" value="Tyrosine_recombinase_XerCD"/>
</dbReference>
<evidence type="ECO:0000259" key="4">
    <source>
        <dbReference type="PROSITE" id="PS51898"/>
    </source>
</evidence>
<organism evidence="5 6">
    <name type="scientific">Allokutzneria oryzae</name>
    <dbReference type="NCBI Taxonomy" id="1378989"/>
    <lineage>
        <taxon>Bacteria</taxon>
        <taxon>Bacillati</taxon>
        <taxon>Actinomycetota</taxon>
        <taxon>Actinomycetes</taxon>
        <taxon>Pseudonocardiales</taxon>
        <taxon>Pseudonocardiaceae</taxon>
        <taxon>Allokutzneria</taxon>
    </lineage>
</organism>
<feature type="domain" description="Tyr recombinase" evidence="4">
    <location>
        <begin position="123"/>
        <end position="314"/>
    </location>
</feature>
<dbReference type="PANTHER" id="PTHR30349">
    <property type="entry name" value="PHAGE INTEGRASE-RELATED"/>
    <property type="match status" value="1"/>
</dbReference>
<dbReference type="Gene3D" id="1.10.443.10">
    <property type="entry name" value="Intergrase catalytic core"/>
    <property type="match status" value="1"/>
</dbReference>
<reference evidence="5 6" key="1">
    <citation type="submission" date="2024-09" db="EMBL/GenBank/DDBJ databases">
        <authorList>
            <person name="Sun Q."/>
            <person name="Mori K."/>
        </authorList>
    </citation>
    <scope>NUCLEOTIDE SEQUENCE [LARGE SCALE GENOMIC DNA]</scope>
    <source>
        <strain evidence="5 6">TBRC 7907</strain>
    </source>
</reference>
<dbReference type="EMBL" id="JBHLZU010000037">
    <property type="protein sequence ID" value="MFB9909671.1"/>
    <property type="molecule type" value="Genomic_DNA"/>
</dbReference>
<dbReference type="InterPro" id="IPR011010">
    <property type="entry name" value="DNA_brk_join_enz"/>
</dbReference>
<dbReference type="Gene3D" id="1.10.150.130">
    <property type="match status" value="1"/>
</dbReference>
<accession>A0ABV6A976</accession>
<comment type="similarity">
    <text evidence="1">Belongs to the 'phage' integrase family.</text>
</comment>
<evidence type="ECO:0000256" key="1">
    <source>
        <dbReference type="ARBA" id="ARBA00008857"/>
    </source>
</evidence>
<proteinExistence type="inferred from homology"/>
<gene>
    <name evidence="5" type="ORF">ACFFQA_37545</name>
</gene>
<sequence length="332" mass="36636">MDPATATKTLAEYGEAIMPLALRGLEPKTTDPYLAGWRKRVVPTLGHLSVQMVTNGIVDRAVYGWIADECSRSTVKNSLAILVRVMEQALRDGLVDRNPARITGWQKEFKRAEDELDDPRSLALPDWFTLNRLADALVANSGNEYVGWGEVVIFGACTAARIGEVSGCRVGDINTDEWTWTIRRQTTPSPGGVVDKGTKGKRARVVPLIEEVRELVQRRIALTDGTRDARLFTGPRGGRITTAVLRDATGWDDVVTKLGFEHLRRHDLRHTGLTWMADAGVPVHHLRKIAGHGSLTTTQRYLHPDRQSVTDAGELLSQHLSGSQSGPKLRVV</sequence>
<keyword evidence="2" id="KW-0238">DNA-binding</keyword>
<dbReference type="PANTHER" id="PTHR30349:SF64">
    <property type="entry name" value="PROPHAGE INTEGRASE INTD-RELATED"/>
    <property type="match status" value="1"/>
</dbReference>
<dbReference type="CDD" id="cd00796">
    <property type="entry name" value="INT_Rci_Hp1_C"/>
    <property type="match status" value="1"/>
</dbReference>
<dbReference type="InterPro" id="IPR013762">
    <property type="entry name" value="Integrase-like_cat_sf"/>
</dbReference>
<protein>
    <submittedName>
        <fullName evidence="5">Tyrosine-type recombinase/integrase</fullName>
    </submittedName>
</protein>